<dbReference type="STRING" id="95161.SAMN05660874_00423"/>
<dbReference type="PROSITE" id="PS51257">
    <property type="entry name" value="PROKAR_LIPOPROTEIN"/>
    <property type="match status" value="1"/>
</dbReference>
<name>A0A1I6P3S4_9PSEU</name>
<evidence type="ECO:0000313" key="2">
    <source>
        <dbReference type="EMBL" id="SFS34791.1"/>
    </source>
</evidence>
<evidence type="ECO:0000313" key="3">
    <source>
        <dbReference type="Proteomes" id="UP000198852"/>
    </source>
</evidence>
<sequence length="162" mass="16580">MELSRASRSVLERRRVLRWIAAAPAVAALSACGTGSDEPDQLLPLATAAKADAALAESIARTHSGLAETARELAAARTAHATALQREIDRLAPRDPDDPPSVPDPAPKKAPSSASAAADALRSAMREAQQKAADLVPGLPGYRAGLVASVSAGCACLQEVLG</sequence>
<dbReference type="OrthoDB" id="5192349at2"/>
<evidence type="ECO:0000256" key="1">
    <source>
        <dbReference type="SAM" id="MobiDB-lite"/>
    </source>
</evidence>
<organism evidence="2 3">
    <name type="scientific">Saccharopolyspora flava</name>
    <dbReference type="NCBI Taxonomy" id="95161"/>
    <lineage>
        <taxon>Bacteria</taxon>
        <taxon>Bacillati</taxon>
        <taxon>Actinomycetota</taxon>
        <taxon>Actinomycetes</taxon>
        <taxon>Pseudonocardiales</taxon>
        <taxon>Pseudonocardiaceae</taxon>
        <taxon>Saccharopolyspora</taxon>
    </lineage>
</organism>
<feature type="compositionally biased region" description="Basic and acidic residues" evidence="1">
    <location>
        <begin position="87"/>
        <end position="97"/>
    </location>
</feature>
<dbReference type="PROSITE" id="PS51318">
    <property type="entry name" value="TAT"/>
    <property type="match status" value="1"/>
</dbReference>
<accession>A0A1I6P3S4</accession>
<dbReference type="InterPro" id="IPR006311">
    <property type="entry name" value="TAT_signal"/>
</dbReference>
<dbReference type="RefSeq" id="WP_093413266.1">
    <property type="nucleotide sequence ID" value="NZ_FOZX01000001.1"/>
</dbReference>
<dbReference type="AlphaFoldDB" id="A0A1I6P3S4"/>
<dbReference type="EMBL" id="FOZX01000001">
    <property type="protein sequence ID" value="SFS34791.1"/>
    <property type="molecule type" value="Genomic_DNA"/>
</dbReference>
<proteinExistence type="predicted"/>
<protein>
    <submittedName>
        <fullName evidence="2">Uncharacterized protein</fullName>
    </submittedName>
</protein>
<dbReference type="Proteomes" id="UP000198852">
    <property type="component" value="Unassembled WGS sequence"/>
</dbReference>
<keyword evidence="3" id="KW-1185">Reference proteome</keyword>
<reference evidence="3" key="1">
    <citation type="submission" date="2016-10" db="EMBL/GenBank/DDBJ databases">
        <authorList>
            <person name="Varghese N."/>
            <person name="Submissions S."/>
        </authorList>
    </citation>
    <scope>NUCLEOTIDE SEQUENCE [LARGE SCALE GENOMIC DNA]</scope>
    <source>
        <strain evidence="3">DSM 44771</strain>
    </source>
</reference>
<gene>
    <name evidence="2" type="ORF">SAMN05660874_00423</name>
</gene>
<feature type="region of interest" description="Disordered" evidence="1">
    <location>
        <begin position="87"/>
        <end position="115"/>
    </location>
</feature>